<keyword evidence="2" id="KW-1185">Reference proteome</keyword>
<sequence>MELQQGLNALNEVMMWNLLETPISEEDWTTLTERKTDLTIDDTFPTRQSMTEWHTPVLIDIEKLTFSDRHRQQLHE</sequence>
<name>A0ABD2W327_9HYME</name>
<dbReference type="AlphaFoldDB" id="A0ABD2W327"/>
<evidence type="ECO:0000313" key="1">
    <source>
        <dbReference type="EMBL" id="KAL3386996.1"/>
    </source>
</evidence>
<evidence type="ECO:0000313" key="2">
    <source>
        <dbReference type="Proteomes" id="UP001627154"/>
    </source>
</evidence>
<proteinExistence type="predicted"/>
<protein>
    <submittedName>
        <fullName evidence="1">Uncharacterized protein</fullName>
    </submittedName>
</protein>
<dbReference type="EMBL" id="JBJJXI010000141">
    <property type="protein sequence ID" value="KAL3386996.1"/>
    <property type="molecule type" value="Genomic_DNA"/>
</dbReference>
<comment type="caution">
    <text evidence="1">The sequence shown here is derived from an EMBL/GenBank/DDBJ whole genome shotgun (WGS) entry which is preliminary data.</text>
</comment>
<gene>
    <name evidence="1" type="ORF">TKK_017576</name>
</gene>
<organism evidence="1 2">
    <name type="scientific">Trichogramma kaykai</name>
    <dbReference type="NCBI Taxonomy" id="54128"/>
    <lineage>
        <taxon>Eukaryota</taxon>
        <taxon>Metazoa</taxon>
        <taxon>Ecdysozoa</taxon>
        <taxon>Arthropoda</taxon>
        <taxon>Hexapoda</taxon>
        <taxon>Insecta</taxon>
        <taxon>Pterygota</taxon>
        <taxon>Neoptera</taxon>
        <taxon>Endopterygota</taxon>
        <taxon>Hymenoptera</taxon>
        <taxon>Apocrita</taxon>
        <taxon>Proctotrupomorpha</taxon>
        <taxon>Chalcidoidea</taxon>
        <taxon>Trichogrammatidae</taxon>
        <taxon>Trichogramma</taxon>
    </lineage>
</organism>
<dbReference type="Proteomes" id="UP001627154">
    <property type="component" value="Unassembled WGS sequence"/>
</dbReference>
<accession>A0ABD2W327</accession>
<reference evidence="1 2" key="1">
    <citation type="journal article" date="2024" name="bioRxiv">
        <title>A reference genome for Trichogramma kaykai: A tiny desert-dwelling parasitoid wasp with competing sex-ratio distorters.</title>
        <authorList>
            <person name="Culotta J."/>
            <person name="Lindsey A.R."/>
        </authorList>
    </citation>
    <scope>NUCLEOTIDE SEQUENCE [LARGE SCALE GENOMIC DNA]</scope>
    <source>
        <strain evidence="1 2">KSX58</strain>
    </source>
</reference>